<dbReference type="Proteomes" id="UP000245133">
    <property type="component" value="Unassembled WGS sequence"/>
</dbReference>
<evidence type="ECO:0000256" key="1">
    <source>
        <dbReference type="SAM" id="Phobius"/>
    </source>
</evidence>
<keyword evidence="1" id="KW-1133">Transmembrane helix</keyword>
<protein>
    <submittedName>
        <fullName evidence="2">Zinc-ribbon domain protein</fullName>
    </submittedName>
</protein>
<keyword evidence="3" id="KW-1185">Reference proteome</keyword>
<feature type="transmembrane region" description="Helical" evidence="1">
    <location>
        <begin position="15"/>
        <end position="37"/>
    </location>
</feature>
<gene>
    <name evidence="2" type="ORF">LPTSP4_16580</name>
</gene>
<dbReference type="EMBL" id="BFBB01000004">
    <property type="protein sequence ID" value="GBF50134.1"/>
    <property type="molecule type" value="Genomic_DNA"/>
</dbReference>
<sequence length="148" mass="17155">MHEMKKSKILEHMDFLLYFYFLLFGMILILPFLVFYLRGQGEGSPFRKDESEYLQPYLQKRENLLDSLKDLRSDFSSGKITEEEFKSNSLPLLGELESLETSKEQMVNSTLETVPVKIIEGWQCQQCGAYTKLPNAKFCPECGASRYA</sequence>
<comment type="caution">
    <text evidence="2">The sequence shown here is derived from an EMBL/GenBank/DDBJ whole genome shotgun (WGS) entry which is preliminary data.</text>
</comment>
<evidence type="ECO:0000313" key="2">
    <source>
        <dbReference type="EMBL" id="GBF50134.1"/>
    </source>
</evidence>
<proteinExistence type="predicted"/>
<evidence type="ECO:0000313" key="3">
    <source>
        <dbReference type="Proteomes" id="UP000245133"/>
    </source>
</evidence>
<organism evidence="2 3">
    <name type="scientific">Leptospira ryugenii</name>
    <dbReference type="NCBI Taxonomy" id="1917863"/>
    <lineage>
        <taxon>Bacteria</taxon>
        <taxon>Pseudomonadati</taxon>
        <taxon>Spirochaetota</taxon>
        <taxon>Spirochaetia</taxon>
        <taxon>Leptospirales</taxon>
        <taxon>Leptospiraceae</taxon>
        <taxon>Leptospira</taxon>
    </lineage>
</organism>
<name>A0A2P2DZR7_9LEPT</name>
<dbReference type="AlphaFoldDB" id="A0A2P2DZR7"/>
<reference evidence="2 3" key="1">
    <citation type="submission" date="2018-02" db="EMBL/GenBank/DDBJ databases">
        <title>Novel Leptospira species isolated from soil and water in Japan.</title>
        <authorList>
            <person name="Nakao R."/>
            <person name="Masuzawa T."/>
        </authorList>
    </citation>
    <scope>NUCLEOTIDE SEQUENCE [LARGE SCALE GENOMIC DNA]</scope>
    <source>
        <strain evidence="2 3">YH101</strain>
    </source>
</reference>
<keyword evidence="1" id="KW-0812">Transmembrane</keyword>
<accession>A0A2P2DZR7</accession>
<keyword evidence="1" id="KW-0472">Membrane</keyword>